<dbReference type="RefSeq" id="WP_179656242.1">
    <property type="nucleotide sequence ID" value="NZ_JACBZR010000001.1"/>
</dbReference>
<evidence type="ECO:0000256" key="3">
    <source>
        <dbReference type="ARBA" id="ARBA00023163"/>
    </source>
</evidence>
<dbReference type="PANTHER" id="PTHR30055">
    <property type="entry name" value="HTH-TYPE TRANSCRIPTIONAL REGULATOR RUTR"/>
    <property type="match status" value="1"/>
</dbReference>
<evidence type="ECO:0000256" key="2">
    <source>
        <dbReference type="ARBA" id="ARBA00023125"/>
    </source>
</evidence>
<dbReference type="InterPro" id="IPR009057">
    <property type="entry name" value="Homeodomain-like_sf"/>
</dbReference>
<dbReference type="Gene3D" id="1.10.357.10">
    <property type="entry name" value="Tetracycline Repressor, domain 2"/>
    <property type="match status" value="1"/>
</dbReference>
<dbReference type="GO" id="GO:0003700">
    <property type="term" value="F:DNA-binding transcription factor activity"/>
    <property type="evidence" value="ECO:0007669"/>
    <property type="project" value="TreeGrafter"/>
</dbReference>
<sequence length="214" mass="23399">MASTPAPTKRRHSAGEATRVLLIEVAERLFATRGLEGVTIAQIQLAAGQSNSSVIGYHFGSRDGLIQAILEHRQPGLAAQRERLLAELLPEGGELDVRGAVWLMVRPFATSIREGEMFVPLLARLSDDPDQRQRLGKAGPSGISSLDGVEQYVESALSDLPDRVRRGRVFMLYNSVLNLLGERARSFHDVTEAQLEIYVDGWVGLLEAPVSSID</sequence>
<comment type="caution">
    <text evidence="5">The sequence shown here is derived from an EMBL/GenBank/DDBJ whole genome shotgun (WGS) entry which is preliminary data.</text>
</comment>
<proteinExistence type="predicted"/>
<evidence type="ECO:0000313" key="5">
    <source>
        <dbReference type="EMBL" id="NYI75528.1"/>
    </source>
</evidence>
<protein>
    <submittedName>
        <fullName evidence="5">AcrR family transcriptional regulator</fullName>
    </submittedName>
</protein>
<evidence type="ECO:0000256" key="1">
    <source>
        <dbReference type="ARBA" id="ARBA00023015"/>
    </source>
</evidence>
<dbReference type="InterPro" id="IPR001647">
    <property type="entry name" value="HTH_TetR"/>
</dbReference>
<dbReference type="Pfam" id="PF00440">
    <property type="entry name" value="TetR_N"/>
    <property type="match status" value="1"/>
</dbReference>
<evidence type="ECO:0000313" key="6">
    <source>
        <dbReference type="Proteomes" id="UP000564496"/>
    </source>
</evidence>
<dbReference type="GO" id="GO:0000976">
    <property type="term" value="F:transcription cis-regulatory region binding"/>
    <property type="evidence" value="ECO:0007669"/>
    <property type="project" value="TreeGrafter"/>
</dbReference>
<gene>
    <name evidence="5" type="ORF">BJ988_000176</name>
</gene>
<keyword evidence="1" id="KW-0805">Transcription regulation</keyword>
<reference evidence="5 6" key="1">
    <citation type="submission" date="2020-07" db="EMBL/GenBank/DDBJ databases">
        <title>Sequencing the genomes of 1000 actinobacteria strains.</title>
        <authorList>
            <person name="Klenk H.-P."/>
        </authorList>
    </citation>
    <scope>NUCLEOTIDE SEQUENCE [LARGE SCALE GENOMIC DNA]</scope>
    <source>
        <strain evidence="5 6">DSM 26487</strain>
    </source>
</reference>
<dbReference type="Proteomes" id="UP000564496">
    <property type="component" value="Unassembled WGS sequence"/>
</dbReference>
<dbReference type="SUPFAM" id="SSF46689">
    <property type="entry name" value="Homeodomain-like"/>
    <property type="match status" value="1"/>
</dbReference>
<organism evidence="5 6">
    <name type="scientific">Nocardioides panzhihuensis</name>
    <dbReference type="NCBI Taxonomy" id="860243"/>
    <lineage>
        <taxon>Bacteria</taxon>
        <taxon>Bacillati</taxon>
        <taxon>Actinomycetota</taxon>
        <taxon>Actinomycetes</taxon>
        <taxon>Propionibacteriales</taxon>
        <taxon>Nocardioidaceae</taxon>
        <taxon>Nocardioides</taxon>
    </lineage>
</organism>
<keyword evidence="2" id="KW-0238">DNA-binding</keyword>
<feature type="domain" description="HTH tetR-type" evidence="4">
    <location>
        <begin position="22"/>
        <end position="69"/>
    </location>
</feature>
<dbReference type="PANTHER" id="PTHR30055:SF234">
    <property type="entry name" value="HTH-TYPE TRANSCRIPTIONAL REGULATOR BETI"/>
    <property type="match status" value="1"/>
</dbReference>
<name>A0A7Z0IQ84_9ACTN</name>
<keyword evidence="3" id="KW-0804">Transcription</keyword>
<dbReference type="InterPro" id="IPR050109">
    <property type="entry name" value="HTH-type_TetR-like_transc_reg"/>
</dbReference>
<dbReference type="AlphaFoldDB" id="A0A7Z0IQ84"/>
<keyword evidence="6" id="KW-1185">Reference proteome</keyword>
<evidence type="ECO:0000259" key="4">
    <source>
        <dbReference type="Pfam" id="PF00440"/>
    </source>
</evidence>
<dbReference type="EMBL" id="JACBZR010000001">
    <property type="protein sequence ID" value="NYI75528.1"/>
    <property type="molecule type" value="Genomic_DNA"/>
</dbReference>
<accession>A0A7Z0IQ84</accession>